<reference evidence="2" key="2">
    <citation type="submission" date="2015-07" db="EMBL/GenBank/DDBJ databases">
        <title>MeaNS - Measles Nucleotide Surveillance Program.</title>
        <authorList>
            <person name="Tran T."/>
            <person name="Druce J."/>
        </authorList>
    </citation>
    <scope>NUCLEOTIDE SEQUENCE</scope>
    <source>
        <strain evidence="2">DSM 9887</strain>
    </source>
</reference>
<dbReference type="Proteomes" id="UP000036834">
    <property type="component" value="Unassembled WGS sequence"/>
</dbReference>
<dbReference type="GO" id="GO:0047617">
    <property type="term" value="F:fatty acyl-CoA hydrolase activity"/>
    <property type="evidence" value="ECO:0007669"/>
    <property type="project" value="TreeGrafter"/>
</dbReference>
<reference evidence="1 4" key="3">
    <citation type="submission" date="2019-06" db="EMBL/GenBank/DDBJ databases">
        <title>Whole genome shotgun sequence of Brevibacillus reuszeri NBRC 15719.</title>
        <authorList>
            <person name="Hosoyama A."/>
            <person name="Uohara A."/>
            <person name="Ohji S."/>
            <person name="Ichikawa N."/>
        </authorList>
    </citation>
    <scope>NUCLEOTIDE SEQUENCE [LARGE SCALE GENOMIC DNA]</scope>
    <source>
        <strain evidence="1 4">NBRC 15719</strain>
    </source>
</reference>
<dbReference type="AlphaFoldDB" id="A0A0K9YPY9"/>
<dbReference type="CDD" id="cd00586">
    <property type="entry name" value="4HBT"/>
    <property type="match status" value="1"/>
</dbReference>
<name>A0A0K9YPY9_9BACL</name>
<proteinExistence type="predicted"/>
<dbReference type="EMBL" id="BJON01000002">
    <property type="protein sequence ID" value="GED67015.1"/>
    <property type="molecule type" value="Genomic_DNA"/>
</dbReference>
<sequence>MTFSDFELTVQEEAVIGGHVNNVKYLEFLEAARQTWYEYFNRLGFVSFVAHLRVDYKKEAFLGDRLRISTIVHQVGNTSFVLKQMIKNQHDEAVLEAEVTFVSICRETGQKIRVPDALRNLLTAT</sequence>
<keyword evidence="4" id="KW-1185">Reference proteome</keyword>
<evidence type="ECO:0000313" key="1">
    <source>
        <dbReference type="EMBL" id="GED67015.1"/>
    </source>
</evidence>
<evidence type="ECO:0000313" key="3">
    <source>
        <dbReference type="Proteomes" id="UP000036834"/>
    </source>
</evidence>
<dbReference type="EMBL" id="LGIQ01000009">
    <property type="protein sequence ID" value="KNB70784.1"/>
    <property type="molecule type" value="Genomic_DNA"/>
</dbReference>
<dbReference type="OrthoDB" id="9801517at2"/>
<dbReference type="SUPFAM" id="SSF54637">
    <property type="entry name" value="Thioesterase/thiol ester dehydrase-isomerase"/>
    <property type="match status" value="1"/>
</dbReference>
<dbReference type="Proteomes" id="UP000319578">
    <property type="component" value="Unassembled WGS sequence"/>
</dbReference>
<evidence type="ECO:0000313" key="4">
    <source>
        <dbReference type="Proteomes" id="UP000319578"/>
    </source>
</evidence>
<dbReference type="PANTHER" id="PTHR31793:SF24">
    <property type="entry name" value="LONG-CHAIN ACYL-COA THIOESTERASE FADM"/>
    <property type="match status" value="1"/>
</dbReference>
<accession>A0A0K9YPY9</accession>
<dbReference type="PATRIC" id="fig|54915.3.peg.2720"/>
<dbReference type="Pfam" id="PF13279">
    <property type="entry name" value="4HBT_2"/>
    <property type="match status" value="1"/>
</dbReference>
<dbReference type="InterPro" id="IPR029069">
    <property type="entry name" value="HotDog_dom_sf"/>
</dbReference>
<gene>
    <name evidence="2" type="ORF">ADS79_18160</name>
    <name evidence="1" type="ORF">BRE01_07170</name>
</gene>
<comment type="caution">
    <text evidence="2">The sequence shown here is derived from an EMBL/GenBank/DDBJ whole genome shotgun (WGS) entry which is preliminary data.</text>
</comment>
<dbReference type="InterPro" id="IPR050563">
    <property type="entry name" value="4-hydroxybenzoyl-CoA_TE"/>
</dbReference>
<dbReference type="Gene3D" id="3.10.129.10">
    <property type="entry name" value="Hotdog Thioesterase"/>
    <property type="match status" value="1"/>
</dbReference>
<organism evidence="2 3">
    <name type="scientific">Brevibacillus reuszeri</name>
    <dbReference type="NCBI Taxonomy" id="54915"/>
    <lineage>
        <taxon>Bacteria</taxon>
        <taxon>Bacillati</taxon>
        <taxon>Bacillota</taxon>
        <taxon>Bacilli</taxon>
        <taxon>Bacillales</taxon>
        <taxon>Paenibacillaceae</taxon>
        <taxon>Brevibacillus</taxon>
    </lineage>
</organism>
<dbReference type="PANTHER" id="PTHR31793">
    <property type="entry name" value="4-HYDROXYBENZOYL-COA THIOESTERASE FAMILY MEMBER"/>
    <property type="match status" value="1"/>
</dbReference>
<protein>
    <submittedName>
        <fullName evidence="2">Thioesterase</fullName>
    </submittedName>
</protein>
<evidence type="ECO:0000313" key="2">
    <source>
        <dbReference type="EMBL" id="KNB70784.1"/>
    </source>
</evidence>
<dbReference type="STRING" id="54915.ADS79_18160"/>
<dbReference type="RefSeq" id="WP_049739805.1">
    <property type="nucleotide sequence ID" value="NZ_BJON01000002.1"/>
</dbReference>
<reference evidence="3" key="1">
    <citation type="submission" date="2015-07" db="EMBL/GenBank/DDBJ databases">
        <title>Genome sequencing project for genomic taxonomy and phylogenomics of Bacillus-like bacteria.</title>
        <authorList>
            <person name="Liu B."/>
            <person name="Wang J."/>
            <person name="Zhu Y."/>
            <person name="Liu G."/>
            <person name="Chen Q."/>
            <person name="Chen Z."/>
            <person name="Lan J."/>
            <person name="Che J."/>
            <person name="Ge C."/>
            <person name="Shi H."/>
            <person name="Pan Z."/>
            <person name="Liu X."/>
        </authorList>
    </citation>
    <scope>NUCLEOTIDE SEQUENCE [LARGE SCALE GENOMIC DNA]</scope>
    <source>
        <strain evidence="3">DSM 9887</strain>
    </source>
</reference>